<accession>A0A0F9MZL2</accession>
<evidence type="ECO:0000313" key="1">
    <source>
        <dbReference type="EMBL" id="KKM74697.1"/>
    </source>
</evidence>
<dbReference type="Gene3D" id="3.40.50.261">
    <property type="entry name" value="Succinyl-CoA synthetase domains"/>
    <property type="match status" value="1"/>
</dbReference>
<evidence type="ECO:0008006" key="2">
    <source>
        <dbReference type="Google" id="ProtNLM"/>
    </source>
</evidence>
<dbReference type="AlphaFoldDB" id="A0A0F9MZL2"/>
<name>A0A0F9MZL2_9ZZZZ</name>
<gene>
    <name evidence="1" type="ORF">LCGC14_1397700</name>
</gene>
<sequence>EGKRMGHAGAIISGDFGTAQGKIKALENAGALIADTPWDIPKLISDLH</sequence>
<organism evidence="1">
    <name type="scientific">marine sediment metagenome</name>
    <dbReference type="NCBI Taxonomy" id="412755"/>
    <lineage>
        <taxon>unclassified sequences</taxon>
        <taxon>metagenomes</taxon>
        <taxon>ecological metagenomes</taxon>
    </lineage>
</organism>
<dbReference type="SUPFAM" id="SSF52210">
    <property type="entry name" value="Succinyl-CoA synthetase domains"/>
    <property type="match status" value="1"/>
</dbReference>
<comment type="caution">
    <text evidence="1">The sequence shown here is derived from an EMBL/GenBank/DDBJ whole genome shotgun (WGS) entry which is preliminary data.</text>
</comment>
<feature type="non-terminal residue" evidence="1">
    <location>
        <position position="1"/>
    </location>
</feature>
<proteinExistence type="predicted"/>
<dbReference type="EMBL" id="LAZR01009096">
    <property type="protein sequence ID" value="KKM74697.1"/>
    <property type="molecule type" value="Genomic_DNA"/>
</dbReference>
<protein>
    <recommendedName>
        <fullName evidence="2">Succinate--CoA ligase subunit alpha</fullName>
    </recommendedName>
</protein>
<dbReference type="InterPro" id="IPR016102">
    <property type="entry name" value="Succinyl-CoA_synth-like"/>
</dbReference>
<reference evidence="1" key="1">
    <citation type="journal article" date="2015" name="Nature">
        <title>Complex archaea that bridge the gap between prokaryotes and eukaryotes.</title>
        <authorList>
            <person name="Spang A."/>
            <person name="Saw J.H."/>
            <person name="Jorgensen S.L."/>
            <person name="Zaremba-Niedzwiedzka K."/>
            <person name="Martijn J."/>
            <person name="Lind A.E."/>
            <person name="van Eijk R."/>
            <person name="Schleper C."/>
            <person name="Guy L."/>
            <person name="Ettema T.J."/>
        </authorList>
    </citation>
    <scope>NUCLEOTIDE SEQUENCE</scope>
</reference>